<dbReference type="SUPFAM" id="SSF57716">
    <property type="entry name" value="Glucocorticoid receptor-like (DNA-binding domain)"/>
    <property type="match status" value="1"/>
</dbReference>
<dbReference type="PANTHER" id="PTHR46600:SF11">
    <property type="entry name" value="THAP DOMAIN-CONTAINING PROTEIN 10"/>
    <property type="match status" value="1"/>
</dbReference>
<evidence type="ECO:0000256" key="2">
    <source>
        <dbReference type="ARBA" id="ARBA00022771"/>
    </source>
</evidence>
<gene>
    <name evidence="5" type="ORF">PACLA_8A009948</name>
</gene>
<dbReference type="SMART" id="SM00980">
    <property type="entry name" value="THAP"/>
    <property type="match status" value="1"/>
</dbReference>
<dbReference type="GO" id="GO:0043565">
    <property type="term" value="F:sequence-specific DNA binding"/>
    <property type="evidence" value="ECO:0007669"/>
    <property type="project" value="InterPro"/>
</dbReference>
<name>A0A7D9DJQ2_PARCT</name>
<evidence type="ECO:0000256" key="4">
    <source>
        <dbReference type="ARBA" id="ARBA00023125"/>
    </source>
</evidence>
<dbReference type="Gene3D" id="6.20.210.20">
    <property type="entry name" value="THAP domain"/>
    <property type="match status" value="1"/>
</dbReference>
<dbReference type="InterPro" id="IPR006612">
    <property type="entry name" value="THAP_Znf"/>
</dbReference>
<keyword evidence="2" id="KW-0863">Zinc-finger</keyword>
<dbReference type="PROSITE" id="PS50950">
    <property type="entry name" value="ZF_THAP"/>
    <property type="match status" value="1"/>
</dbReference>
<keyword evidence="3" id="KW-0862">Zinc</keyword>
<dbReference type="InterPro" id="IPR026516">
    <property type="entry name" value="THAP1/10"/>
</dbReference>
<keyword evidence="6" id="KW-1185">Reference proteome</keyword>
<keyword evidence="4" id="KW-0238">DNA-binding</keyword>
<sequence>MAEPKYAATKTTKNLGKYCVAGAPNNESCKNNSTTPGISMHEFPKPGNQLRNLWIKFVRRHRMADWQPSPYSCLCSAHFDPQSFISDLTFNTNRLKCSWIFRIISLLG</sequence>
<organism evidence="5 6">
    <name type="scientific">Paramuricea clavata</name>
    <name type="common">Red gorgonian</name>
    <name type="synonym">Violescent sea-whip</name>
    <dbReference type="NCBI Taxonomy" id="317549"/>
    <lineage>
        <taxon>Eukaryota</taxon>
        <taxon>Metazoa</taxon>
        <taxon>Cnidaria</taxon>
        <taxon>Anthozoa</taxon>
        <taxon>Octocorallia</taxon>
        <taxon>Malacalcyonacea</taxon>
        <taxon>Plexauridae</taxon>
        <taxon>Paramuricea</taxon>
    </lineage>
</organism>
<dbReference type="Proteomes" id="UP001152795">
    <property type="component" value="Unassembled WGS sequence"/>
</dbReference>
<evidence type="ECO:0000313" key="6">
    <source>
        <dbReference type="Proteomes" id="UP001152795"/>
    </source>
</evidence>
<dbReference type="InterPro" id="IPR038441">
    <property type="entry name" value="THAP_Znf_sf"/>
</dbReference>
<dbReference type="OrthoDB" id="5988291at2759"/>
<dbReference type="GO" id="GO:0008270">
    <property type="term" value="F:zinc ion binding"/>
    <property type="evidence" value="ECO:0007669"/>
    <property type="project" value="UniProtKB-KW"/>
</dbReference>
<keyword evidence="1" id="KW-0479">Metal-binding</keyword>
<protein>
    <submittedName>
        <fullName evidence="5">THAP domain-containing 2-like</fullName>
    </submittedName>
</protein>
<dbReference type="Pfam" id="PF05485">
    <property type="entry name" value="THAP"/>
    <property type="match status" value="1"/>
</dbReference>
<comment type="caution">
    <text evidence="5">The sequence shown here is derived from an EMBL/GenBank/DDBJ whole genome shotgun (WGS) entry which is preliminary data.</text>
</comment>
<dbReference type="EMBL" id="CACRXK020001166">
    <property type="protein sequence ID" value="CAB3987393.1"/>
    <property type="molecule type" value="Genomic_DNA"/>
</dbReference>
<accession>A0A7D9DJQ2</accession>
<dbReference type="PANTHER" id="PTHR46600">
    <property type="entry name" value="THAP DOMAIN-CONTAINING"/>
    <property type="match status" value="1"/>
</dbReference>
<proteinExistence type="predicted"/>
<dbReference type="AlphaFoldDB" id="A0A7D9DJQ2"/>
<evidence type="ECO:0000256" key="1">
    <source>
        <dbReference type="ARBA" id="ARBA00022723"/>
    </source>
</evidence>
<evidence type="ECO:0000313" key="5">
    <source>
        <dbReference type="EMBL" id="CAB3987393.1"/>
    </source>
</evidence>
<reference evidence="5" key="1">
    <citation type="submission" date="2020-04" db="EMBL/GenBank/DDBJ databases">
        <authorList>
            <person name="Alioto T."/>
            <person name="Alioto T."/>
            <person name="Gomez Garrido J."/>
        </authorList>
    </citation>
    <scope>NUCLEOTIDE SEQUENCE</scope>
    <source>
        <strain evidence="5">A484AB</strain>
    </source>
</reference>
<evidence type="ECO:0000256" key="3">
    <source>
        <dbReference type="ARBA" id="ARBA00022833"/>
    </source>
</evidence>